<evidence type="ECO:0000313" key="1">
    <source>
        <dbReference type="EMBL" id="SUU89003.1"/>
    </source>
</evidence>
<accession>A0A380WJ58</accession>
<dbReference type="Proteomes" id="UP000254701">
    <property type="component" value="Unassembled WGS sequence"/>
</dbReference>
<gene>
    <name evidence="1" type="ORF">NCTC10684_02235</name>
</gene>
<dbReference type="AlphaFoldDB" id="A0A380WJ58"/>
<organism evidence="1 2">
    <name type="scientific">Aminobacter aminovorans</name>
    <name type="common">Chelatobacter heintzii</name>
    <dbReference type="NCBI Taxonomy" id="83263"/>
    <lineage>
        <taxon>Bacteria</taxon>
        <taxon>Pseudomonadati</taxon>
        <taxon>Pseudomonadota</taxon>
        <taxon>Alphaproteobacteria</taxon>
        <taxon>Hyphomicrobiales</taxon>
        <taxon>Phyllobacteriaceae</taxon>
        <taxon>Aminobacter</taxon>
    </lineage>
</organism>
<name>A0A380WJ58_AMIAI</name>
<protein>
    <submittedName>
        <fullName evidence="1">Uncharacterized protein</fullName>
    </submittedName>
</protein>
<evidence type="ECO:0000313" key="2">
    <source>
        <dbReference type="Proteomes" id="UP000254701"/>
    </source>
</evidence>
<reference evidence="1 2" key="1">
    <citation type="submission" date="2018-06" db="EMBL/GenBank/DDBJ databases">
        <authorList>
            <consortium name="Pathogen Informatics"/>
            <person name="Doyle S."/>
        </authorList>
    </citation>
    <scope>NUCLEOTIDE SEQUENCE [LARGE SCALE GENOMIC DNA]</scope>
    <source>
        <strain evidence="1 2">NCTC10684</strain>
    </source>
</reference>
<sequence length="63" mass="6726">MHPTLPITIGGRSHEKAEAVAREIGNAEAVVIDLDHKNLGLAANKGFSAIAMFVYDDTLNALH</sequence>
<dbReference type="RefSeq" id="WP_245431966.1">
    <property type="nucleotide sequence ID" value="NZ_BAAAVY010000019.1"/>
</dbReference>
<dbReference type="EMBL" id="UFSM01000001">
    <property type="protein sequence ID" value="SUU89003.1"/>
    <property type="molecule type" value="Genomic_DNA"/>
</dbReference>
<proteinExistence type="predicted"/>